<proteinExistence type="predicted"/>
<organism evidence="1 2">
    <name type="scientific">Reyranella soli</name>
    <dbReference type="NCBI Taxonomy" id="1230389"/>
    <lineage>
        <taxon>Bacteria</taxon>
        <taxon>Pseudomonadati</taxon>
        <taxon>Pseudomonadota</taxon>
        <taxon>Alphaproteobacteria</taxon>
        <taxon>Hyphomicrobiales</taxon>
        <taxon>Reyranellaceae</taxon>
        <taxon>Reyranella</taxon>
    </lineage>
</organism>
<dbReference type="AlphaFoldDB" id="A0A512N7K2"/>
<dbReference type="RefSeq" id="WP_174825925.1">
    <property type="nucleotide sequence ID" value="NZ_BKAJ01000033.1"/>
</dbReference>
<dbReference type="Proteomes" id="UP000321058">
    <property type="component" value="Unassembled WGS sequence"/>
</dbReference>
<accession>A0A512N7K2</accession>
<sequence>MPRTYSACLARVSGSKPPTTFLDELVDWALLAPDELFLPNAVLDVYSAVVRQLGPYGIGAHRKAVMLEVLRCLAGLESMWNWNQGVHGSKPQAKTSHNEEAGAFQVSADSMGNGQSLKDYAQATLGATDDATFISGMKSNHAFAIEYTVRLLRITINHHGPFVNSGSIYAALNRASVKEFRDYLEILGDFPRPEGDMHYA</sequence>
<evidence type="ECO:0000313" key="1">
    <source>
        <dbReference type="EMBL" id="GEP54958.1"/>
    </source>
</evidence>
<dbReference type="EMBL" id="BKAJ01000033">
    <property type="protein sequence ID" value="GEP54958.1"/>
    <property type="molecule type" value="Genomic_DNA"/>
</dbReference>
<evidence type="ECO:0000313" key="2">
    <source>
        <dbReference type="Proteomes" id="UP000321058"/>
    </source>
</evidence>
<name>A0A512N7K2_9HYPH</name>
<keyword evidence="2" id="KW-1185">Reference proteome</keyword>
<comment type="caution">
    <text evidence="1">The sequence shown here is derived from an EMBL/GenBank/DDBJ whole genome shotgun (WGS) entry which is preliminary data.</text>
</comment>
<protein>
    <submittedName>
        <fullName evidence="1">Uncharacterized protein</fullName>
    </submittedName>
</protein>
<reference evidence="1 2" key="1">
    <citation type="submission" date="2019-07" db="EMBL/GenBank/DDBJ databases">
        <title>Whole genome shotgun sequence of Reyranella soli NBRC 108950.</title>
        <authorList>
            <person name="Hosoyama A."/>
            <person name="Uohara A."/>
            <person name="Ohji S."/>
            <person name="Ichikawa N."/>
        </authorList>
    </citation>
    <scope>NUCLEOTIDE SEQUENCE [LARGE SCALE GENOMIC DNA]</scope>
    <source>
        <strain evidence="1 2">NBRC 108950</strain>
    </source>
</reference>
<gene>
    <name evidence="1" type="ORF">RSO01_21240</name>
</gene>